<feature type="chain" id="PRO_5034393927" description="DUF7136 domain-containing protein" evidence="2">
    <location>
        <begin position="20"/>
        <end position="421"/>
    </location>
</feature>
<dbReference type="GO" id="GO:0005739">
    <property type="term" value="C:mitochondrion"/>
    <property type="evidence" value="ECO:0007669"/>
    <property type="project" value="TreeGrafter"/>
</dbReference>
<organism evidence="4 5">
    <name type="scientific">Fusarium oxysporum f. sp. conglutinans</name>
    <dbReference type="NCBI Taxonomy" id="100902"/>
    <lineage>
        <taxon>Eukaryota</taxon>
        <taxon>Fungi</taxon>
        <taxon>Dikarya</taxon>
        <taxon>Ascomycota</taxon>
        <taxon>Pezizomycotina</taxon>
        <taxon>Sordariomycetes</taxon>
        <taxon>Hypocreomycetidae</taxon>
        <taxon>Hypocreales</taxon>
        <taxon>Nectriaceae</taxon>
        <taxon>Fusarium</taxon>
        <taxon>Fusarium oxysporum species complex</taxon>
    </lineage>
</organism>
<comment type="caution">
    <text evidence="4">The sequence shown here is derived from an EMBL/GenBank/DDBJ whole genome shotgun (WGS) entry which is preliminary data.</text>
</comment>
<gene>
    <name evidence="4" type="ORF">HZS61_014417</name>
</gene>
<dbReference type="GO" id="GO:0005829">
    <property type="term" value="C:cytosol"/>
    <property type="evidence" value="ECO:0007669"/>
    <property type="project" value="TreeGrafter"/>
</dbReference>
<evidence type="ECO:0000259" key="3">
    <source>
        <dbReference type="Pfam" id="PF23584"/>
    </source>
</evidence>
<keyword evidence="2" id="KW-0732">Signal</keyword>
<reference evidence="4 5" key="1">
    <citation type="journal article" date="2020" name="bioRxiv">
        <title>A chromosome-scale genome assembly for the Fusarium oxysporum strain Fo5176 to establish a model Arabidopsis-fungal pathosystem.</title>
        <authorList>
            <person name="Fokkens L."/>
            <person name="Guo L."/>
            <person name="Dora S."/>
            <person name="Wang B."/>
            <person name="Ye K."/>
            <person name="Sanchez-Rodriguez C."/>
            <person name="Croll D."/>
        </authorList>
    </citation>
    <scope>NUCLEOTIDE SEQUENCE [LARGE SCALE GENOMIC DNA]</scope>
    <source>
        <strain evidence="4 5">Fo5176</strain>
    </source>
</reference>
<evidence type="ECO:0000256" key="1">
    <source>
        <dbReference type="SAM" id="MobiDB-lite"/>
    </source>
</evidence>
<feature type="domain" description="DUF7136" evidence="3">
    <location>
        <begin position="27"/>
        <end position="227"/>
    </location>
</feature>
<dbReference type="EMBL" id="JACDXP010000006">
    <property type="protein sequence ID" value="KAF6522889.1"/>
    <property type="molecule type" value="Genomic_DNA"/>
</dbReference>
<dbReference type="AlphaFoldDB" id="A0A8H6LJY0"/>
<dbReference type="PANTHER" id="PTHR11803:SF39">
    <property type="entry name" value="2-IMINOBUTANOATE_2-IMINOPROPANOATE DEAMINASE"/>
    <property type="match status" value="1"/>
</dbReference>
<proteinExistence type="predicted"/>
<dbReference type="Gene3D" id="3.30.1330.40">
    <property type="entry name" value="RutC-like"/>
    <property type="match status" value="1"/>
</dbReference>
<dbReference type="InterPro" id="IPR055560">
    <property type="entry name" value="DUF7136"/>
</dbReference>
<dbReference type="Pfam" id="PF01042">
    <property type="entry name" value="Ribonuc_L-PSP"/>
    <property type="match status" value="1"/>
</dbReference>
<dbReference type="InterPro" id="IPR035959">
    <property type="entry name" value="RutC-like_sf"/>
</dbReference>
<name>A0A8H6LJY0_FUSOX</name>
<dbReference type="PANTHER" id="PTHR11803">
    <property type="entry name" value="2-IMINOBUTANOATE/2-IMINOPROPANOATE DEAMINASE RIDA"/>
    <property type="match status" value="1"/>
</dbReference>
<dbReference type="Proteomes" id="UP000593570">
    <property type="component" value="Unassembled WGS sequence"/>
</dbReference>
<feature type="compositionally biased region" description="Polar residues" evidence="1">
    <location>
        <begin position="254"/>
        <end position="267"/>
    </location>
</feature>
<evidence type="ECO:0000256" key="2">
    <source>
        <dbReference type="SAM" id="SignalP"/>
    </source>
</evidence>
<dbReference type="InterPro" id="IPR006175">
    <property type="entry name" value="YjgF/YER057c/UK114"/>
</dbReference>
<evidence type="ECO:0000313" key="5">
    <source>
        <dbReference type="Proteomes" id="UP000593570"/>
    </source>
</evidence>
<feature type="signal peptide" evidence="2">
    <location>
        <begin position="1"/>
        <end position="19"/>
    </location>
</feature>
<evidence type="ECO:0000313" key="4">
    <source>
        <dbReference type="EMBL" id="KAF6522889.1"/>
    </source>
</evidence>
<protein>
    <recommendedName>
        <fullName evidence="3">DUF7136 domain-containing protein</fullName>
    </recommendedName>
</protein>
<feature type="region of interest" description="Disordered" evidence="1">
    <location>
        <begin position="235"/>
        <end position="280"/>
    </location>
</feature>
<accession>A0A8H6LJY0</accession>
<dbReference type="GO" id="GO:0019239">
    <property type="term" value="F:deaminase activity"/>
    <property type="evidence" value="ECO:0007669"/>
    <property type="project" value="TreeGrafter"/>
</dbReference>
<dbReference type="SUPFAM" id="SSF55298">
    <property type="entry name" value="YjgF-like"/>
    <property type="match status" value="1"/>
</dbReference>
<sequence>MRAFPSTLISLGLAALAAASDEDVVSFPAIGEVDIVFPREDTYAAEAPFPVIFGLQNAPVLTTFSGTLNWELNCAYTLFGIGRLYLDFLPDSEPYYFLNTSKAIADADEGDQFQYWRGEEDSCILKWDLRWTTVCEPRKDGSLLLKNNQFERSGNVTFTLRPGAKTARKAIAEYDGCAIGGTAVKVERNHTVGCPILAEDASPKPKPCGLDVKKARSSLAEAVVKPTTSLTAIPSKTTDAGVGATGTGTDGVSVPSSTGEASVQSHRGGNDDNGAQVLGSSKVKYTTPPGFIQTLSDAVHYSQAVDLGNGHFKISGQGGWNSKGEISPDINKETEQTIQNVDDVLKAAGLRGWEDVYYVRSYHTDIDATLSPLAEALKKRIPNNRPGGVVLGVAKLALSGMRLEIEVDAKSSNSRGPSAKI</sequence>
<dbReference type="Pfam" id="PF23584">
    <property type="entry name" value="DUF7136"/>
    <property type="match status" value="1"/>
</dbReference>